<dbReference type="InterPro" id="IPR036389">
    <property type="entry name" value="RNase_III_sf"/>
</dbReference>
<dbReference type="GO" id="GO:0006396">
    <property type="term" value="P:RNA processing"/>
    <property type="evidence" value="ECO:0007669"/>
    <property type="project" value="InterPro"/>
</dbReference>
<feature type="domain" description="RNase III" evidence="2">
    <location>
        <begin position="388"/>
        <end position="544"/>
    </location>
</feature>
<accession>A0A067MZE2</accession>
<name>A0A067MZE2_BOTB1</name>
<dbReference type="HOGENOM" id="CLU_419174_0_0_1"/>
<evidence type="ECO:0000259" key="2">
    <source>
        <dbReference type="PROSITE" id="PS50142"/>
    </source>
</evidence>
<dbReference type="PANTHER" id="PTHR14950:SF37">
    <property type="entry name" value="ENDORIBONUCLEASE DICER"/>
    <property type="match status" value="1"/>
</dbReference>
<reference evidence="4" key="1">
    <citation type="journal article" date="2014" name="Proc. Natl. Acad. Sci. U.S.A.">
        <title>Extensive sampling of basidiomycete genomes demonstrates inadequacy of the white-rot/brown-rot paradigm for wood decay fungi.</title>
        <authorList>
            <person name="Riley R."/>
            <person name="Salamov A.A."/>
            <person name="Brown D.W."/>
            <person name="Nagy L.G."/>
            <person name="Floudas D."/>
            <person name="Held B.W."/>
            <person name="Levasseur A."/>
            <person name="Lombard V."/>
            <person name="Morin E."/>
            <person name="Otillar R."/>
            <person name="Lindquist E.A."/>
            <person name="Sun H."/>
            <person name="LaButti K.M."/>
            <person name="Schmutz J."/>
            <person name="Jabbour D."/>
            <person name="Luo H."/>
            <person name="Baker S.E."/>
            <person name="Pisabarro A.G."/>
            <person name="Walton J.D."/>
            <person name="Blanchette R.A."/>
            <person name="Henrissat B."/>
            <person name="Martin F."/>
            <person name="Cullen D."/>
            <person name="Hibbett D.S."/>
            <person name="Grigoriev I.V."/>
        </authorList>
    </citation>
    <scope>NUCLEOTIDE SEQUENCE [LARGE SCALE GENOMIC DNA]</scope>
    <source>
        <strain evidence="4">FD-172 SS1</strain>
    </source>
</reference>
<dbReference type="InParanoid" id="A0A067MZE2"/>
<dbReference type="Proteomes" id="UP000027195">
    <property type="component" value="Unassembled WGS sequence"/>
</dbReference>
<feature type="domain" description="RNase III" evidence="2">
    <location>
        <begin position="236"/>
        <end position="345"/>
    </location>
</feature>
<dbReference type="PROSITE" id="PS50142">
    <property type="entry name" value="RNASE_3_2"/>
    <property type="match status" value="2"/>
</dbReference>
<protein>
    <recommendedName>
        <fullName evidence="2">RNase III domain-containing protein</fullName>
    </recommendedName>
</protein>
<evidence type="ECO:0000313" key="4">
    <source>
        <dbReference type="Proteomes" id="UP000027195"/>
    </source>
</evidence>
<dbReference type="GO" id="GO:0004525">
    <property type="term" value="F:ribonuclease III activity"/>
    <property type="evidence" value="ECO:0007669"/>
    <property type="project" value="InterPro"/>
</dbReference>
<dbReference type="OrthoDB" id="416741at2759"/>
<keyword evidence="4" id="KW-1185">Reference proteome</keyword>
<evidence type="ECO:0000256" key="1">
    <source>
        <dbReference type="ARBA" id="ARBA00022801"/>
    </source>
</evidence>
<gene>
    <name evidence="3" type="ORF">BOTBODRAFT_53536</name>
</gene>
<organism evidence="3 4">
    <name type="scientific">Botryobasidium botryosum (strain FD-172 SS1)</name>
    <dbReference type="NCBI Taxonomy" id="930990"/>
    <lineage>
        <taxon>Eukaryota</taxon>
        <taxon>Fungi</taxon>
        <taxon>Dikarya</taxon>
        <taxon>Basidiomycota</taxon>
        <taxon>Agaricomycotina</taxon>
        <taxon>Agaricomycetes</taxon>
        <taxon>Cantharellales</taxon>
        <taxon>Botryobasidiaceae</taxon>
        <taxon>Botryobasidium</taxon>
    </lineage>
</organism>
<dbReference type="Pfam" id="PF00636">
    <property type="entry name" value="Ribonuclease_3"/>
    <property type="match status" value="1"/>
</dbReference>
<dbReference type="SUPFAM" id="SSF69065">
    <property type="entry name" value="RNase III domain-like"/>
    <property type="match status" value="2"/>
</dbReference>
<proteinExistence type="predicted"/>
<dbReference type="PANTHER" id="PTHR14950">
    <property type="entry name" value="DICER-RELATED"/>
    <property type="match status" value="1"/>
</dbReference>
<dbReference type="Gene3D" id="1.10.1520.10">
    <property type="entry name" value="Ribonuclease III domain"/>
    <property type="match status" value="2"/>
</dbReference>
<evidence type="ECO:0000313" key="3">
    <source>
        <dbReference type="EMBL" id="KDQ16866.1"/>
    </source>
</evidence>
<dbReference type="InterPro" id="IPR000999">
    <property type="entry name" value="RNase_III_dom"/>
</dbReference>
<dbReference type="EMBL" id="KL198025">
    <property type="protein sequence ID" value="KDQ16866.1"/>
    <property type="molecule type" value="Genomic_DNA"/>
</dbReference>
<sequence length="654" mass="73382">MAAQASTSCALSAAGSLPLTGDFPAESVVASPNHDNSYIRRIPSFWSDSLRDNDITSNAVELYATLIHSIEDNPLTFRPVVLLSLAPLPVEPFVPMQELKSVLLKPCSSFIANIRTINELHIMTYHLWRYITSKADGLGGALRHTRYFIAPLVDGFSFTEGSGFPNLLNDISWVEMLYVRQRRATLDESIVDTLRIVPDVLLQIDHLLVVREASLNLFDMPVDAGYLRSALAPRLRDHNLLARLGSSICQYMITVFVFGTHQEADTALLDQLRGHLTSKDRLFQQAEALDLPPYIFKGVGPLDFYPAGPVRTRSRDHRHGTRQFSRQTIINCVYGLVAAAYLSRTALGDVHKLARKFGAYLPAIHDWKSTFRQWGIFEIGEQAPLAEGAQFILSFHVTVRKGLLLDHAFREHSIGWSGCRDRYKWLGRPVLEILSTEFVIERYPDLSTDAASTLVESMLSDATLAALCVVQTFHTFVERFDEEIIEQINNYAQIAVLARGFEALLSEFMGRLESQYWSPIIMPFPQLLADLVPAIAGALVASDDFQLDSVRTFFRQALLPFYVDYYPGGIVDTHLTAELMGHVLGRGCRQFDWGPLPEHPNEAGFYTAHVRFHGVLFHSEEGRTKNAAVELCAYNALQRLREDPLLIGPLCQCI</sequence>
<dbReference type="STRING" id="930990.A0A067MZE2"/>
<keyword evidence="1" id="KW-0378">Hydrolase</keyword>
<dbReference type="AlphaFoldDB" id="A0A067MZE2"/>